<comment type="pathway">
    <text evidence="1 7">Cell wall biogenesis; peptidoglycan biosynthesis.</text>
</comment>
<name>A0A1I4CKW0_9HYPH</name>
<comment type="similarity">
    <text evidence="2">Belongs to the YkuD family.</text>
</comment>
<dbReference type="PANTHER" id="PTHR30582:SF2">
    <property type="entry name" value="L,D-TRANSPEPTIDASE YCIB-RELATED"/>
    <property type="match status" value="1"/>
</dbReference>
<dbReference type="GO" id="GO:0071555">
    <property type="term" value="P:cell wall organization"/>
    <property type="evidence" value="ECO:0007669"/>
    <property type="project" value="UniProtKB-UniRule"/>
</dbReference>
<evidence type="ECO:0000256" key="7">
    <source>
        <dbReference type="PROSITE-ProRule" id="PRU01373"/>
    </source>
</evidence>
<feature type="active site" description="Proton donor/acceptor" evidence="7">
    <location>
        <position position="123"/>
    </location>
</feature>
<feature type="chain" id="PRO_5011796398" evidence="8">
    <location>
        <begin position="32"/>
        <end position="204"/>
    </location>
</feature>
<evidence type="ECO:0000256" key="6">
    <source>
        <dbReference type="ARBA" id="ARBA00023316"/>
    </source>
</evidence>
<dbReference type="InterPro" id="IPR050979">
    <property type="entry name" value="LD-transpeptidase"/>
</dbReference>
<protein>
    <submittedName>
        <fullName evidence="10">L,D-transpeptidase catalytic domain</fullName>
    </submittedName>
</protein>
<dbReference type="Proteomes" id="UP000198755">
    <property type="component" value="Unassembled WGS sequence"/>
</dbReference>
<dbReference type="GO" id="GO:0008360">
    <property type="term" value="P:regulation of cell shape"/>
    <property type="evidence" value="ECO:0007669"/>
    <property type="project" value="UniProtKB-UniRule"/>
</dbReference>
<keyword evidence="6 7" id="KW-0961">Cell wall biogenesis/degradation</keyword>
<evidence type="ECO:0000259" key="9">
    <source>
        <dbReference type="PROSITE" id="PS52029"/>
    </source>
</evidence>
<organism evidence="10 11">
    <name type="scientific">Methylocapsa palsarum</name>
    <dbReference type="NCBI Taxonomy" id="1612308"/>
    <lineage>
        <taxon>Bacteria</taxon>
        <taxon>Pseudomonadati</taxon>
        <taxon>Pseudomonadota</taxon>
        <taxon>Alphaproteobacteria</taxon>
        <taxon>Hyphomicrobiales</taxon>
        <taxon>Beijerinckiaceae</taxon>
        <taxon>Methylocapsa</taxon>
    </lineage>
</organism>
<dbReference type="Gene3D" id="2.40.440.10">
    <property type="entry name" value="L,D-transpeptidase catalytic domain-like"/>
    <property type="match status" value="1"/>
</dbReference>
<reference evidence="10 11" key="1">
    <citation type="submission" date="2016-10" db="EMBL/GenBank/DDBJ databases">
        <authorList>
            <person name="de Groot N.N."/>
        </authorList>
    </citation>
    <scope>NUCLEOTIDE SEQUENCE [LARGE SCALE GENOMIC DNA]</scope>
    <source>
        <strain evidence="10 11">NE2</strain>
    </source>
</reference>
<feature type="signal peptide" evidence="8">
    <location>
        <begin position="1"/>
        <end position="31"/>
    </location>
</feature>
<dbReference type="STRING" id="1612308.SAMN05444581_12425"/>
<gene>
    <name evidence="10" type="ORF">SAMN05444581_12425</name>
</gene>
<dbReference type="InterPro" id="IPR005490">
    <property type="entry name" value="LD_TPept_cat_dom"/>
</dbReference>
<dbReference type="GO" id="GO:0016740">
    <property type="term" value="F:transferase activity"/>
    <property type="evidence" value="ECO:0007669"/>
    <property type="project" value="UniProtKB-KW"/>
</dbReference>
<dbReference type="GO" id="GO:0018104">
    <property type="term" value="P:peptidoglycan-protein cross-linking"/>
    <property type="evidence" value="ECO:0007669"/>
    <property type="project" value="TreeGrafter"/>
</dbReference>
<dbReference type="GO" id="GO:0071972">
    <property type="term" value="F:peptidoglycan L,D-transpeptidase activity"/>
    <property type="evidence" value="ECO:0007669"/>
    <property type="project" value="TreeGrafter"/>
</dbReference>
<feature type="domain" description="L,D-TPase catalytic" evidence="9">
    <location>
        <begin position="51"/>
        <end position="167"/>
    </location>
</feature>
<evidence type="ECO:0000313" key="11">
    <source>
        <dbReference type="Proteomes" id="UP000198755"/>
    </source>
</evidence>
<sequence>MCKSLIQSMRIASLSSALAAALILFVAMAHAGPRSRQGSDGNVAGARTPALLVNIDKSNQRMTVWVDGRPVYEWPVSTGRPGYSTPSGTYTATSMNAIWYSKQWDNAPMPHSVFFIKDGHAIHGSTDLKNLGKPVSHGCVRLAPKNAATLYALVKENGLENTQVVVTGVSPGGEYGVVGGQPSPRSGYVEPFFGLPFFKGPQNY</sequence>
<keyword evidence="8" id="KW-0732">Signal</keyword>
<evidence type="ECO:0000256" key="2">
    <source>
        <dbReference type="ARBA" id="ARBA00005992"/>
    </source>
</evidence>
<feature type="active site" description="Nucleophile" evidence="7">
    <location>
        <position position="139"/>
    </location>
</feature>
<evidence type="ECO:0000256" key="3">
    <source>
        <dbReference type="ARBA" id="ARBA00022679"/>
    </source>
</evidence>
<dbReference type="CDD" id="cd16913">
    <property type="entry name" value="YkuD_like"/>
    <property type="match status" value="1"/>
</dbReference>
<keyword evidence="3" id="KW-0808">Transferase</keyword>
<dbReference type="AlphaFoldDB" id="A0A1I4CKW0"/>
<keyword evidence="4 7" id="KW-0133">Cell shape</keyword>
<evidence type="ECO:0000256" key="4">
    <source>
        <dbReference type="ARBA" id="ARBA00022960"/>
    </source>
</evidence>
<dbReference type="Pfam" id="PF03734">
    <property type="entry name" value="YkuD"/>
    <property type="match status" value="1"/>
</dbReference>
<dbReference type="InterPro" id="IPR038063">
    <property type="entry name" value="Transpep_catalytic_dom"/>
</dbReference>
<dbReference type="PROSITE" id="PS52029">
    <property type="entry name" value="LD_TPASE"/>
    <property type="match status" value="1"/>
</dbReference>
<evidence type="ECO:0000256" key="1">
    <source>
        <dbReference type="ARBA" id="ARBA00004752"/>
    </source>
</evidence>
<keyword evidence="11" id="KW-1185">Reference proteome</keyword>
<evidence type="ECO:0000313" key="10">
    <source>
        <dbReference type="EMBL" id="SFK81878.1"/>
    </source>
</evidence>
<keyword evidence="5 7" id="KW-0573">Peptidoglycan synthesis</keyword>
<dbReference type="UniPathway" id="UPA00219"/>
<dbReference type="GO" id="GO:0005576">
    <property type="term" value="C:extracellular region"/>
    <property type="evidence" value="ECO:0007669"/>
    <property type="project" value="TreeGrafter"/>
</dbReference>
<dbReference type="PANTHER" id="PTHR30582">
    <property type="entry name" value="L,D-TRANSPEPTIDASE"/>
    <property type="match status" value="1"/>
</dbReference>
<proteinExistence type="inferred from homology"/>
<dbReference type="SUPFAM" id="SSF141523">
    <property type="entry name" value="L,D-transpeptidase catalytic domain-like"/>
    <property type="match status" value="1"/>
</dbReference>
<dbReference type="EMBL" id="FOSN01000024">
    <property type="protein sequence ID" value="SFK81878.1"/>
    <property type="molecule type" value="Genomic_DNA"/>
</dbReference>
<accession>A0A1I4CKW0</accession>
<evidence type="ECO:0000256" key="5">
    <source>
        <dbReference type="ARBA" id="ARBA00022984"/>
    </source>
</evidence>
<evidence type="ECO:0000256" key="8">
    <source>
        <dbReference type="SAM" id="SignalP"/>
    </source>
</evidence>